<keyword evidence="1" id="KW-1133">Transmembrane helix</keyword>
<dbReference type="AlphaFoldDB" id="A0A1H1Q4V8"/>
<sequence length="51" mass="5367">MNVIVANVLMREAAKANADRPFTIVLFFCAVGLLASLSMAALGFDVSGGFF</sequence>
<name>A0A1H1Q4V8_9BRAD</name>
<accession>A0A1H1Q4V8</accession>
<keyword evidence="1" id="KW-0472">Membrane</keyword>
<keyword evidence="3" id="KW-1185">Reference proteome</keyword>
<organism evidence="2 3">
    <name type="scientific">Bradyrhizobium canariense</name>
    <dbReference type="NCBI Taxonomy" id="255045"/>
    <lineage>
        <taxon>Bacteria</taxon>
        <taxon>Pseudomonadati</taxon>
        <taxon>Pseudomonadota</taxon>
        <taxon>Alphaproteobacteria</taxon>
        <taxon>Hyphomicrobiales</taxon>
        <taxon>Nitrobacteraceae</taxon>
        <taxon>Bradyrhizobium</taxon>
    </lineage>
</organism>
<reference evidence="3" key="1">
    <citation type="submission" date="2016-10" db="EMBL/GenBank/DDBJ databases">
        <authorList>
            <person name="Varghese N."/>
            <person name="Submissions S."/>
        </authorList>
    </citation>
    <scope>NUCLEOTIDE SEQUENCE [LARGE SCALE GENOMIC DNA]</scope>
    <source>
        <strain evidence="3">GAS369</strain>
    </source>
</reference>
<keyword evidence="1" id="KW-0812">Transmembrane</keyword>
<evidence type="ECO:0000256" key="1">
    <source>
        <dbReference type="SAM" id="Phobius"/>
    </source>
</evidence>
<proteinExistence type="predicted"/>
<dbReference type="RefSeq" id="WP_167558637.1">
    <property type="nucleotide sequence ID" value="NZ_LT629750.1"/>
</dbReference>
<dbReference type="EMBL" id="LT629750">
    <property type="protein sequence ID" value="SDS18551.1"/>
    <property type="molecule type" value="Genomic_DNA"/>
</dbReference>
<evidence type="ECO:0000313" key="2">
    <source>
        <dbReference type="EMBL" id="SDS18551.1"/>
    </source>
</evidence>
<gene>
    <name evidence="2" type="ORF">SAMN05444158_1273</name>
</gene>
<feature type="transmembrane region" description="Helical" evidence="1">
    <location>
        <begin position="21"/>
        <end position="44"/>
    </location>
</feature>
<evidence type="ECO:0000313" key="3">
    <source>
        <dbReference type="Proteomes" id="UP000243904"/>
    </source>
</evidence>
<protein>
    <submittedName>
        <fullName evidence="2">Uncharacterized protein</fullName>
    </submittedName>
</protein>
<dbReference type="Proteomes" id="UP000243904">
    <property type="component" value="Chromosome I"/>
</dbReference>